<dbReference type="InterPro" id="IPR048447">
    <property type="entry name" value="DUF1980_C"/>
</dbReference>
<feature type="transmembrane region" description="Helical" evidence="2">
    <location>
        <begin position="33"/>
        <end position="54"/>
    </location>
</feature>
<accession>A0A7C9RTT7</accession>
<keyword evidence="2" id="KW-0472">Membrane</keyword>
<reference evidence="5 6" key="1">
    <citation type="submission" date="2020-03" db="EMBL/GenBank/DDBJ databases">
        <title>Isolation and identification of active actinomycetes.</title>
        <authorList>
            <person name="Sun X."/>
        </authorList>
    </citation>
    <scope>NUCLEOTIDE SEQUENCE [LARGE SCALE GENOMIC DNA]</scope>
    <source>
        <strain evidence="5 6">NEAU-D13</strain>
    </source>
</reference>
<name>A0A7C9RTT7_9PSEU</name>
<evidence type="ECO:0000256" key="1">
    <source>
        <dbReference type="SAM" id="MobiDB-lite"/>
    </source>
</evidence>
<evidence type="ECO:0000259" key="3">
    <source>
        <dbReference type="Pfam" id="PF09323"/>
    </source>
</evidence>
<evidence type="ECO:0000256" key="2">
    <source>
        <dbReference type="SAM" id="Phobius"/>
    </source>
</evidence>
<gene>
    <name evidence="5" type="ORF">G7043_27490</name>
</gene>
<feature type="region of interest" description="Disordered" evidence="1">
    <location>
        <begin position="64"/>
        <end position="83"/>
    </location>
</feature>
<proteinExistence type="predicted"/>
<dbReference type="Pfam" id="PF09323">
    <property type="entry name" value="DUF1980"/>
    <property type="match status" value="1"/>
</dbReference>
<dbReference type="InterPro" id="IPR015402">
    <property type="entry name" value="DUF1980"/>
</dbReference>
<feature type="domain" description="DUF1980" evidence="3">
    <location>
        <begin position="8"/>
        <end position="114"/>
    </location>
</feature>
<dbReference type="Proteomes" id="UP000481360">
    <property type="component" value="Unassembled WGS sequence"/>
</dbReference>
<dbReference type="PANTHER" id="PTHR40047:SF1">
    <property type="entry name" value="UPF0703 PROTEIN YCGQ"/>
    <property type="match status" value="1"/>
</dbReference>
<evidence type="ECO:0000259" key="4">
    <source>
        <dbReference type="Pfam" id="PF21537"/>
    </source>
</evidence>
<keyword evidence="2" id="KW-0812">Transmembrane</keyword>
<comment type="caution">
    <text evidence="5">The sequence shown here is derived from an EMBL/GenBank/DDBJ whole genome shotgun (WGS) entry which is preliminary data.</text>
</comment>
<dbReference type="InterPro" id="IPR052955">
    <property type="entry name" value="UPF0703_membrane_permease"/>
</dbReference>
<dbReference type="RefSeq" id="WP_166050376.1">
    <property type="nucleotide sequence ID" value="NZ_JAAMPJ010000008.1"/>
</dbReference>
<dbReference type="InterPro" id="IPR048493">
    <property type="entry name" value="DUF1980_N"/>
</dbReference>
<dbReference type="NCBIfam" id="TIGR03943">
    <property type="entry name" value="TIGR03943 family putative permease subunit"/>
    <property type="match status" value="1"/>
</dbReference>
<dbReference type="Pfam" id="PF21537">
    <property type="entry name" value="DUF1980_C"/>
    <property type="match status" value="1"/>
</dbReference>
<dbReference type="PANTHER" id="PTHR40047">
    <property type="entry name" value="UPF0703 PROTEIN YCGQ"/>
    <property type="match status" value="1"/>
</dbReference>
<dbReference type="EMBL" id="JAAMPJ010000008">
    <property type="protein sequence ID" value="NGY62668.1"/>
    <property type="molecule type" value="Genomic_DNA"/>
</dbReference>
<feature type="compositionally biased region" description="Polar residues" evidence="1">
    <location>
        <begin position="222"/>
        <end position="238"/>
    </location>
</feature>
<protein>
    <submittedName>
        <fullName evidence="5">TIGR03943 family protein</fullName>
    </submittedName>
</protein>
<keyword evidence="2" id="KW-1133">Transmembrane helix</keyword>
<evidence type="ECO:0000313" key="6">
    <source>
        <dbReference type="Proteomes" id="UP000481360"/>
    </source>
</evidence>
<keyword evidence="6" id="KW-1185">Reference proteome</keyword>
<organism evidence="5 6">
    <name type="scientific">Lentzea alba</name>
    <dbReference type="NCBI Taxonomy" id="2714351"/>
    <lineage>
        <taxon>Bacteria</taxon>
        <taxon>Bacillati</taxon>
        <taxon>Actinomycetota</taxon>
        <taxon>Actinomycetes</taxon>
        <taxon>Pseudonocardiales</taxon>
        <taxon>Pseudonocardiaceae</taxon>
        <taxon>Lentzea</taxon>
    </lineage>
</organism>
<dbReference type="AlphaFoldDB" id="A0A7C9RTT7"/>
<feature type="domain" description="DUF1980" evidence="4">
    <location>
        <begin position="156"/>
        <end position="245"/>
    </location>
</feature>
<sequence length="247" mass="26690">MRRETQNILLVLLGGALLKISFSGLYLRYVQKGLLPLLIAAGTIMIGLAVFAIVQDIRRAKAAAEGDHDGHDGHDGDEQQHSHSHSSRSTWLMLLPVMAVFLISPPALGGDVVSSAADTNQTQRSRNLLGELPSGDVIPLSMTEFVTRTAWDESGTLDNRRVKLTGFLTRADSDTFVARLAISCCAADARPLKVRLTGDVPALPNEQWVELTGKVVPKSASEKNSWVPSFTVESSTSVAEPVEPYES</sequence>
<evidence type="ECO:0000313" key="5">
    <source>
        <dbReference type="EMBL" id="NGY62668.1"/>
    </source>
</evidence>
<feature type="region of interest" description="Disordered" evidence="1">
    <location>
        <begin position="221"/>
        <end position="247"/>
    </location>
</feature>
<feature type="compositionally biased region" description="Basic and acidic residues" evidence="1">
    <location>
        <begin position="64"/>
        <end position="81"/>
    </location>
</feature>